<dbReference type="PANTHER" id="PTHR11931">
    <property type="entry name" value="PHOSPHOGLYCERATE MUTASE"/>
    <property type="match status" value="1"/>
</dbReference>
<comment type="pathway">
    <text evidence="2 9">Carbohydrate degradation; glycolysis; pyruvate from D-glyceraldehyde 3-phosphate: step 3/5.</text>
</comment>
<comment type="caution">
    <text evidence="10">The sequence shown here is derived from an EMBL/GenBank/DDBJ whole genome shotgun (WGS) entry which is preliminary data.</text>
</comment>
<proteinExistence type="inferred from homology"/>
<dbReference type="EMBL" id="JAHMUF010000014">
    <property type="protein sequence ID" value="KAG7193082.1"/>
    <property type="molecule type" value="Genomic_DNA"/>
</dbReference>
<name>A0A9P7V880_9ASCO</name>
<comment type="similarity">
    <text evidence="3 9">Belongs to the phosphoglycerate mutase family. BPG-dependent PGAM subfamily.</text>
</comment>
<evidence type="ECO:0000256" key="4">
    <source>
        <dbReference type="ARBA" id="ARBA00023152"/>
    </source>
</evidence>
<feature type="binding site" evidence="7">
    <location>
        <begin position="10"/>
        <end position="17"/>
    </location>
    <ligand>
        <name>substrate</name>
    </ligand>
</feature>
<dbReference type="GeneID" id="66114573"/>
<comment type="catalytic activity">
    <reaction evidence="1 9">
        <text>(2R)-2-phosphoglycerate = (2R)-3-phosphoglycerate</text>
        <dbReference type="Rhea" id="RHEA:15901"/>
        <dbReference type="ChEBI" id="CHEBI:58272"/>
        <dbReference type="ChEBI" id="CHEBI:58289"/>
        <dbReference type="EC" id="5.4.2.11"/>
    </reaction>
</comment>
<dbReference type="InterPro" id="IPR029033">
    <property type="entry name" value="His_PPase_superfam"/>
</dbReference>
<feature type="binding site" evidence="7">
    <location>
        <begin position="116"/>
        <end position="117"/>
    </location>
    <ligand>
        <name>substrate</name>
    </ligand>
</feature>
<dbReference type="Gene3D" id="3.40.50.1240">
    <property type="entry name" value="Phosphoglycerate mutase-like"/>
    <property type="match status" value="1"/>
</dbReference>
<evidence type="ECO:0000256" key="1">
    <source>
        <dbReference type="ARBA" id="ARBA00000380"/>
    </source>
</evidence>
<dbReference type="SMART" id="SM00855">
    <property type="entry name" value="PGAM"/>
    <property type="match status" value="1"/>
</dbReference>
<evidence type="ECO:0000256" key="7">
    <source>
        <dbReference type="PIRSR" id="PIRSR613078-2"/>
    </source>
</evidence>
<dbReference type="NCBIfam" id="TIGR01258">
    <property type="entry name" value="pgm_1"/>
    <property type="match status" value="1"/>
</dbReference>
<gene>
    <name evidence="10" type="ORF">KQ657_001199</name>
</gene>
<protein>
    <recommendedName>
        <fullName evidence="9">Phosphoglycerate mutase</fullName>
        <ecNumber evidence="9">5.4.2.11</ecNumber>
    </recommendedName>
</protein>
<dbReference type="InterPro" id="IPR005952">
    <property type="entry name" value="Phosphogly_mut1"/>
</dbReference>
<dbReference type="EC" id="5.4.2.11" evidence="9"/>
<feature type="active site" description="Tele-phosphohistidine intermediate" evidence="6">
    <location>
        <position position="11"/>
    </location>
</feature>
<dbReference type="InterPro" id="IPR013078">
    <property type="entry name" value="His_Pase_superF_clade-1"/>
</dbReference>
<sequence length="257" mass="29784">MAVHKLIILRHGESEYNNQSKFCGWIDAPLSAQGKQEAIKAANLIALADLHPQIMFTSRLLRLIDTGYIILKELNKLYVDHVKTWRLNERHYGLYQGRVKHEVFRELGEDKYKWVRRNFRAVPPLVPLDAIDHSIDDDYDDRYKAEMGESRRLLPRGESLEMVMDRLIPYFRVEILEEQLIVENKTVLVVTHGSIVRSLIKYLNKVDDDAISGVNVPTGVPLVFELDEDLHLIKFYYLDKEAAERGIAKVSKEGIEK</sequence>
<keyword evidence="4 9" id="KW-0324">Glycolysis</keyword>
<dbReference type="InterPro" id="IPR001345">
    <property type="entry name" value="PG/BPGM_mutase_AS"/>
</dbReference>
<dbReference type="OrthoDB" id="354304at2759"/>
<keyword evidence="5 9" id="KW-0413">Isomerase</keyword>
<dbReference type="SUPFAM" id="SSF53254">
    <property type="entry name" value="Phosphoglycerate mutase-like"/>
    <property type="match status" value="1"/>
</dbReference>
<dbReference type="CDD" id="cd07067">
    <property type="entry name" value="HP_PGM_like"/>
    <property type="match status" value="1"/>
</dbReference>
<feature type="binding site" evidence="7">
    <location>
        <position position="62"/>
    </location>
    <ligand>
        <name>substrate</name>
    </ligand>
</feature>
<feature type="active site" description="Proton donor/acceptor" evidence="6">
    <location>
        <position position="89"/>
    </location>
</feature>
<evidence type="ECO:0000256" key="2">
    <source>
        <dbReference type="ARBA" id="ARBA00004798"/>
    </source>
</evidence>
<accession>A0A9P7V880</accession>
<dbReference type="RefSeq" id="XP_043048631.1">
    <property type="nucleotide sequence ID" value="XM_043191999.1"/>
</dbReference>
<dbReference type="GO" id="GO:0004619">
    <property type="term" value="F:phosphoglycerate mutase activity"/>
    <property type="evidence" value="ECO:0007669"/>
    <property type="project" value="UniProtKB-EC"/>
</dbReference>
<feature type="site" description="Transition state stabilizer" evidence="8">
    <location>
        <position position="192"/>
    </location>
</feature>
<dbReference type="Pfam" id="PF00300">
    <property type="entry name" value="His_Phos_1"/>
    <property type="match status" value="2"/>
</dbReference>
<dbReference type="HAMAP" id="MF_01039">
    <property type="entry name" value="PGAM_GpmA"/>
    <property type="match status" value="1"/>
</dbReference>
<evidence type="ECO:0000256" key="9">
    <source>
        <dbReference type="RuleBase" id="RU004511"/>
    </source>
</evidence>
<dbReference type="PROSITE" id="PS00175">
    <property type="entry name" value="PG_MUTASE"/>
    <property type="match status" value="1"/>
</dbReference>
<keyword evidence="11" id="KW-1185">Reference proteome</keyword>
<evidence type="ECO:0000313" key="10">
    <source>
        <dbReference type="EMBL" id="KAG7193082.1"/>
    </source>
</evidence>
<organism evidence="10 11">
    <name type="scientific">Scheffersomyces spartinae</name>
    <dbReference type="NCBI Taxonomy" id="45513"/>
    <lineage>
        <taxon>Eukaryota</taxon>
        <taxon>Fungi</taxon>
        <taxon>Dikarya</taxon>
        <taxon>Ascomycota</taxon>
        <taxon>Saccharomycotina</taxon>
        <taxon>Pichiomycetes</taxon>
        <taxon>Debaryomycetaceae</taxon>
        <taxon>Scheffersomyces</taxon>
    </lineage>
</organism>
<evidence type="ECO:0000256" key="5">
    <source>
        <dbReference type="ARBA" id="ARBA00023235"/>
    </source>
</evidence>
<evidence type="ECO:0000313" key="11">
    <source>
        <dbReference type="Proteomes" id="UP000790833"/>
    </source>
</evidence>
<feature type="binding site" evidence="7">
    <location>
        <begin position="89"/>
        <end position="92"/>
    </location>
    <ligand>
        <name>substrate</name>
    </ligand>
</feature>
<evidence type="ECO:0000256" key="6">
    <source>
        <dbReference type="PIRSR" id="PIRSR613078-1"/>
    </source>
</evidence>
<feature type="binding site" evidence="7">
    <location>
        <position position="100"/>
    </location>
    <ligand>
        <name>substrate</name>
    </ligand>
</feature>
<dbReference type="AlphaFoldDB" id="A0A9P7V880"/>
<dbReference type="GO" id="GO:0006096">
    <property type="term" value="P:glycolytic process"/>
    <property type="evidence" value="ECO:0007669"/>
    <property type="project" value="UniProtKB-KW"/>
</dbReference>
<dbReference type="Proteomes" id="UP000790833">
    <property type="component" value="Unassembled WGS sequence"/>
</dbReference>
<evidence type="ECO:0000256" key="3">
    <source>
        <dbReference type="ARBA" id="ARBA00006717"/>
    </source>
</evidence>
<dbReference type="PIRSF" id="PIRSF000709">
    <property type="entry name" value="6PFK_2-Ptase"/>
    <property type="match status" value="1"/>
</dbReference>
<reference evidence="10" key="1">
    <citation type="submission" date="2021-03" db="EMBL/GenBank/DDBJ databases">
        <authorList>
            <person name="Palmer J.M."/>
        </authorList>
    </citation>
    <scope>NUCLEOTIDE SEQUENCE</scope>
    <source>
        <strain evidence="10">ARV_011</strain>
    </source>
</reference>
<evidence type="ECO:0000256" key="8">
    <source>
        <dbReference type="PIRSR" id="PIRSR613078-3"/>
    </source>
</evidence>